<organism evidence="4 5">
    <name type="scientific">Mangrovibacterium diazotrophicum</name>
    <dbReference type="NCBI Taxonomy" id="1261403"/>
    <lineage>
        <taxon>Bacteria</taxon>
        <taxon>Pseudomonadati</taxon>
        <taxon>Bacteroidota</taxon>
        <taxon>Bacteroidia</taxon>
        <taxon>Marinilabiliales</taxon>
        <taxon>Prolixibacteraceae</taxon>
        <taxon>Mangrovibacterium</taxon>
    </lineage>
</organism>
<name>A0A419W7S3_9BACT</name>
<dbReference type="GO" id="GO:0016491">
    <property type="term" value="F:oxidoreductase activity"/>
    <property type="evidence" value="ECO:0007669"/>
    <property type="project" value="UniProtKB-KW"/>
</dbReference>
<dbReference type="SUPFAM" id="SSF51735">
    <property type="entry name" value="NAD(P)-binding Rossmann-fold domains"/>
    <property type="match status" value="1"/>
</dbReference>
<proteinExistence type="inferred from homology"/>
<comment type="similarity">
    <text evidence="1 3">Belongs to the short-chain dehydrogenases/reductases (SDR) family.</text>
</comment>
<evidence type="ECO:0008006" key="6">
    <source>
        <dbReference type="Google" id="ProtNLM"/>
    </source>
</evidence>
<dbReference type="Gene3D" id="3.40.50.720">
    <property type="entry name" value="NAD(P)-binding Rossmann-like Domain"/>
    <property type="match status" value="1"/>
</dbReference>
<dbReference type="EMBL" id="RAPN01000001">
    <property type="protein sequence ID" value="RKD91527.1"/>
    <property type="molecule type" value="Genomic_DNA"/>
</dbReference>
<keyword evidence="5" id="KW-1185">Reference proteome</keyword>
<evidence type="ECO:0000256" key="3">
    <source>
        <dbReference type="RuleBase" id="RU000363"/>
    </source>
</evidence>
<evidence type="ECO:0000313" key="5">
    <source>
        <dbReference type="Proteomes" id="UP000283387"/>
    </source>
</evidence>
<dbReference type="PIRSF" id="PIRSF000126">
    <property type="entry name" value="11-beta-HSD1"/>
    <property type="match status" value="1"/>
</dbReference>
<comment type="caution">
    <text evidence="4">The sequence shown here is derived from an EMBL/GenBank/DDBJ whole genome shotgun (WGS) entry which is preliminary data.</text>
</comment>
<dbReference type="PANTHER" id="PTHR44196:SF2">
    <property type="entry name" value="SHORT-CHAIN DEHYDROGENASE-RELATED"/>
    <property type="match status" value="1"/>
</dbReference>
<dbReference type="OrthoDB" id="9808814at2"/>
<dbReference type="RefSeq" id="WP_120272818.1">
    <property type="nucleotide sequence ID" value="NZ_RAPN01000001.1"/>
</dbReference>
<evidence type="ECO:0000313" key="4">
    <source>
        <dbReference type="EMBL" id="RKD91527.1"/>
    </source>
</evidence>
<evidence type="ECO:0000256" key="1">
    <source>
        <dbReference type="ARBA" id="ARBA00006484"/>
    </source>
</evidence>
<evidence type="ECO:0000256" key="2">
    <source>
        <dbReference type="ARBA" id="ARBA00023002"/>
    </source>
</evidence>
<dbReference type="Proteomes" id="UP000283387">
    <property type="component" value="Unassembled WGS sequence"/>
</dbReference>
<dbReference type="CDD" id="cd05233">
    <property type="entry name" value="SDR_c"/>
    <property type="match status" value="1"/>
</dbReference>
<dbReference type="InterPro" id="IPR036291">
    <property type="entry name" value="NAD(P)-bd_dom_sf"/>
</dbReference>
<gene>
    <name evidence="4" type="ORF">BC643_1883</name>
</gene>
<sequence length="261" mass="28828">MDKWALVTGAAGGIGLELARLLCADGYNLFMIDLDEQNLATRKNELQQEYGNKVETLSCDLSDKSAATQVYDWVQKMGVKLNVLVNNAGFGIFGMFASTSWEREEKMINLHVYTPTQLVKLFLPGMIDRKDGRILNVASLAAFHPGPLMCMYYSTKAYLLSFTTSVATELKGTGVSMTVLCPGITKTGFQKAVGSSDPKISVNMASAEKVASFGYRAMTKGKVLAVPGFMNNFILFVRRFVPLTSQAKMVMRIQEKNRQKQ</sequence>
<keyword evidence="2" id="KW-0560">Oxidoreductase</keyword>
<dbReference type="GO" id="GO:0016020">
    <property type="term" value="C:membrane"/>
    <property type="evidence" value="ECO:0007669"/>
    <property type="project" value="TreeGrafter"/>
</dbReference>
<dbReference type="AlphaFoldDB" id="A0A419W7S3"/>
<protein>
    <recommendedName>
        <fullName evidence="6">Short-subunit dehydrogenase</fullName>
    </recommendedName>
</protein>
<dbReference type="PRINTS" id="PR00080">
    <property type="entry name" value="SDRFAMILY"/>
</dbReference>
<dbReference type="PRINTS" id="PR00081">
    <property type="entry name" value="GDHRDH"/>
</dbReference>
<reference evidence="4 5" key="1">
    <citation type="submission" date="2018-09" db="EMBL/GenBank/DDBJ databases">
        <title>Genomic Encyclopedia of Archaeal and Bacterial Type Strains, Phase II (KMG-II): from individual species to whole genera.</title>
        <authorList>
            <person name="Goeker M."/>
        </authorList>
    </citation>
    <scope>NUCLEOTIDE SEQUENCE [LARGE SCALE GENOMIC DNA]</scope>
    <source>
        <strain evidence="4 5">DSM 27148</strain>
    </source>
</reference>
<accession>A0A419W7S3</accession>
<dbReference type="InterPro" id="IPR002347">
    <property type="entry name" value="SDR_fam"/>
</dbReference>
<dbReference type="PANTHER" id="PTHR44196">
    <property type="entry name" value="DEHYDROGENASE/REDUCTASE SDR FAMILY MEMBER 7B"/>
    <property type="match status" value="1"/>
</dbReference>
<dbReference type="Pfam" id="PF00106">
    <property type="entry name" value="adh_short"/>
    <property type="match status" value="1"/>
</dbReference>